<evidence type="ECO:0000313" key="1">
    <source>
        <dbReference type="EMBL" id="KKN23067.1"/>
    </source>
</evidence>
<gene>
    <name evidence="1" type="ORF">LCGC14_0908720</name>
</gene>
<organism evidence="1">
    <name type="scientific">marine sediment metagenome</name>
    <dbReference type="NCBI Taxonomy" id="412755"/>
    <lineage>
        <taxon>unclassified sequences</taxon>
        <taxon>metagenomes</taxon>
        <taxon>ecological metagenomes</taxon>
    </lineage>
</organism>
<name>A0A0F9PF09_9ZZZZ</name>
<reference evidence="1" key="1">
    <citation type="journal article" date="2015" name="Nature">
        <title>Complex archaea that bridge the gap between prokaryotes and eukaryotes.</title>
        <authorList>
            <person name="Spang A."/>
            <person name="Saw J.H."/>
            <person name="Jorgensen S.L."/>
            <person name="Zaremba-Niedzwiedzka K."/>
            <person name="Martijn J."/>
            <person name="Lind A.E."/>
            <person name="van Eijk R."/>
            <person name="Schleper C."/>
            <person name="Guy L."/>
            <person name="Ettema T.J."/>
        </authorList>
    </citation>
    <scope>NUCLEOTIDE SEQUENCE</scope>
</reference>
<accession>A0A0F9PF09</accession>
<comment type="caution">
    <text evidence="1">The sequence shown here is derived from an EMBL/GenBank/DDBJ whole genome shotgun (WGS) entry which is preliminary data.</text>
</comment>
<dbReference type="AlphaFoldDB" id="A0A0F9PF09"/>
<protein>
    <submittedName>
        <fullName evidence="1">Uncharacterized protein</fullName>
    </submittedName>
</protein>
<proteinExistence type="predicted"/>
<dbReference type="EMBL" id="LAZR01003008">
    <property type="protein sequence ID" value="KKN23067.1"/>
    <property type="molecule type" value="Genomic_DNA"/>
</dbReference>
<sequence length="594" mass="66367">MTIRLIEAAGFTLTERACSTLDMLEDVGWSLVNPAGEVVEKGSKAQMRRARKKRGKGWTFTLTTKPVGAFMGQQFIHKPVTEVDPHTRVLSYIARIKSKAKKAYAEAYRTWLTSGQIGHPPQGRDFKLDAAGVRTVRSQFAKFDFGESLTEAMLAKKTKEEVNYRKARAQNKEKDERCGTCTFVRLPDKCVKVSGTISQDDICDIWKRGIADSLDEVLVRATMEHGSFTVEVTTSLVHAAERVLSVLTDAGIHARQNGRNIVALVSAMDAESAKSIVIDTLKNAGISDSVRSKFPRLMAAMELESTCLMEDTTFEPLDEAKKTRLDWRPYPLSGEAKSTTWKEVFTPEGKKLGHVVPYKYGRGWNAYAVDGRKAKVLKDKAAVEAFFLKESLDEANISKEKVLKLYGRLRKAAEKIMDQRGKASPISMQILGQLAKLLSLVKMHYNKTGAQAVRVFLEATNKSGFLSSFAVIAGLVKKYKLKVGYDGLVELDSIPESLDEVDLDVSVAVLNRKAIEKGMVWNEQNARFELKSGDYTVCFFADKTIAAAYVYPPVKMYKRWKITIRTNAEKLWNRRIRAYIDSLIIAARRGDVAG</sequence>